<dbReference type="OrthoDB" id="787137at2759"/>
<dbReference type="GO" id="GO:0006357">
    <property type="term" value="P:regulation of transcription by RNA polymerase II"/>
    <property type="evidence" value="ECO:0007669"/>
    <property type="project" value="TreeGrafter"/>
</dbReference>
<dbReference type="EC" id="2.3.1.48" evidence="3 12"/>
<dbReference type="GO" id="GO:0003682">
    <property type="term" value="F:chromatin binding"/>
    <property type="evidence" value="ECO:0007669"/>
    <property type="project" value="TreeGrafter"/>
</dbReference>
<dbReference type="Proteomes" id="UP000094336">
    <property type="component" value="Unassembled WGS sequence"/>
</dbReference>
<evidence type="ECO:0000256" key="12">
    <source>
        <dbReference type="RuleBase" id="RU361211"/>
    </source>
</evidence>
<feature type="active site" description="Proton donor/acceptor" evidence="11">
    <location>
        <position position="386"/>
    </location>
</feature>
<proteinExistence type="inferred from homology"/>
<comment type="similarity">
    <text evidence="2 12">Belongs to the MYST (SAS/MOZ) family.</text>
</comment>
<reference evidence="15" key="1">
    <citation type="submission" date="2016-05" db="EMBL/GenBank/DDBJ databases">
        <title>Comparative genomics of biotechnologically important yeasts.</title>
        <authorList>
            <consortium name="DOE Joint Genome Institute"/>
            <person name="Riley R."/>
            <person name="Haridas S."/>
            <person name="Wolfe K.H."/>
            <person name="Lopes M.R."/>
            <person name="Hittinger C.T."/>
            <person name="Goker M."/>
            <person name="Salamov A."/>
            <person name="Wisecaver J."/>
            <person name="Long T.M."/>
            <person name="Aerts A.L."/>
            <person name="Barry K."/>
            <person name="Choi C."/>
            <person name="Clum A."/>
            <person name="Coughlan A.Y."/>
            <person name="Deshpande S."/>
            <person name="Douglass A.P."/>
            <person name="Hanson S.J."/>
            <person name="Klenk H.-P."/>
            <person name="Labutti K."/>
            <person name="Lapidus A."/>
            <person name="Lindquist E."/>
            <person name="Lipzen A."/>
            <person name="Meier-Kolthoff J.P."/>
            <person name="Ohm R.A."/>
            <person name="Otillar R.P."/>
            <person name="Pangilinan J."/>
            <person name="Peng Y."/>
            <person name="Rokas A."/>
            <person name="Rosa C.A."/>
            <person name="Scheuner C."/>
            <person name="Sibirny A.A."/>
            <person name="Slot J.C."/>
            <person name="Stielow J.B."/>
            <person name="Sun H."/>
            <person name="Kurtzman C.P."/>
            <person name="Blackwell M."/>
            <person name="Grigoriev I.V."/>
            <person name="Jeffries T.W."/>
        </authorList>
    </citation>
    <scope>NUCLEOTIDE SEQUENCE [LARGE SCALE GENOMIC DNA]</scope>
    <source>
        <strain evidence="15">NRRL Y-12698</strain>
    </source>
</reference>
<evidence type="ECO:0000256" key="9">
    <source>
        <dbReference type="ARBA" id="ARBA00022990"/>
    </source>
</evidence>
<evidence type="ECO:0000256" key="2">
    <source>
        <dbReference type="ARBA" id="ARBA00010107"/>
    </source>
</evidence>
<dbReference type="RefSeq" id="XP_018984527.1">
    <property type="nucleotide sequence ID" value="XM_019129242.1"/>
</dbReference>
<dbReference type="FunFam" id="3.40.630.30:FF:000001">
    <property type="entry name" value="Histone acetyltransferase"/>
    <property type="match status" value="1"/>
</dbReference>
<dbReference type="Gene3D" id="3.40.630.30">
    <property type="match status" value="1"/>
</dbReference>
<evidence type="ECO:0000256" key="6">
    <source>
        <dbReference type="ARBA" id="ARBA00022771"/>
    </source>
</evidence>
<keyword evidence="10 12" id="KW-0539">Nucleus</keyword>
<dbReference type="PANTHER" id="PTHR10615">
    <property type="entry name" value="HISTONE ACETYLTRANSFERASE"/>
    <property type="match status" value="1"/>
</dbReference>
<dbReference type="Pfam" id="PF17772">
    <property type="entry name" value="zf-MYST"/>
    <property type="match status" value="1"/>
</dbReference>
<evidence type="ECO:0000256" key="1">
    <source>
        <dbReference type="ARBA" id="ARBA00004123"/>
    </source>
</evidence>
<evidence type="ECO:0000256" key="5">
    <source>
        <dbReference type="ARBA" id="ARBA00022723"/>
    </source>
</evidence>
<sequence length="584" mass="66066">MPEIAKSQSQLARRRNLLRALLIPDNKTYETLHRDILEGDVDELTRSRRKRLLANYNIEELSQHKGVFDAAPAAPFRTAPAASIAQQSRGQLVIRVTLRPPPQGELPYRGAVVFPDSLIANTEPKAADVALLRSCYKESERVRRENTQSVAEMEEGRDNTVKIGDAANAESGEIEKPGYAKASHDLTKKVIEDRKPFLTKSFTRGVSSLARGAAIKYIHFNNYEIDTWYTAPYPEEYSQNPVLYICEYCLKYMKSSFILQRHRTKCASRHPPGTEIYHHGHNAVFEVDGRKHTTYCQNLCLLAKLFLNSKTLYYDVEPFVFYVLTEIDEGNHHFVGYFSKEKLSGNDYNLSCILTLPIYQRKGYGHFLIDFSYLLSRREFKVGTPEKPLSDLGLLSYRSYWKLKVCEVLRLVEGVPVSVEEICSLTGMTASDVVVGLEQVGALLRSPTSGRYAIKSNLTLINTTINRWQAKNYVQVCPLKLLWKPIVYGPSGGINTLSSLVTTHAEQGDASQIVLSFLKDDIADSRTIEEQTMEAIRQRDEDDVVPMGEPLSCFETCYPGMPLYKPKSAVKHKVRLVIVSDEDE</sequence>
<evidence type="ECO:0000256" key="7">
    <source>
        <dbReference type="ARBA" id="ARBA00022833"/>
    </source>
</evidence>
<keyword evidence="7" id="KW-0862">Zinc</keyword>
<dbReference type="PROSITE" id="PS51726">
    <property type="entry name" value="MYST_HAT"/>
    <property type="match status" value="1"/>
</dbReference>
<evidence type="ECO:0000256" key="3">
    <source>
        <dbReference type="ARBA" id="ARBA00013184"/>
    </source>
</evidence>
<keyword evidence="8" id="KW-0156">Chromatin regulator</keyword>
<dbReference type="AlphaFoldDB" id="A0A1E3QNB4"/>
<dbReference type="GO" id="GO:0005634">
    <property type="term" value="C:nucleus"/>
    <property type="evidence" value="ECO:0007669"/>
    <property type="project" value="UniProtKB-SubCell"/>
</dbReference>
<evidence type="ECO:0000313" key="14">
    <source>
        <dbReference type="EMBL" id="ODQ79199.1"/>
    </source>
</evidence>
<dbReference type="EMBL" id="KV454433">
    <property type="protein sequence ID" value="ODQ79199.1"/>
    <property type="molecule type" value="Genomic_DNA"/>
</dbReference>
<dbReference type="GeneID" id="30147095"/>
<gene>
    <name evidence="14" type="ORF">BABINDRAFT_162239</name>
</gene>
<dbReference type="InterPro" id="IPR016181">
    <property type="entry name" value="Acyl_CoA_acyltransferase"/>
</dbReference>
<keyword evidence="6" id="KW-0863">Zinc-finger</keyword>
<comment type="catalytic activity">
    <reaction evidence="12">
        <text>L-lysyl-[protein] + acetyl-CoA = N(6)-acetyl-L-lysyl-[protein] + CoA + H(+)</text>
        <dbReference type="Rhea" id="RHEA:45948"/>
        <dbReference type="Rhea" id="RHEA-COMP:9752"/>
        <dbReference type="Rhea" id="RHEA-COMP:10731"/>
        <dbReference type="ChEBI" id="CHEBI:15378"/>
        <dbReference type="ChEBI" id="CHEBI:29969"/>
        <dbReference type="ChEBI" id="CHEBI:57287"/>
        <dbReference type="ChEBI" id="CHEBI:57288"/>
        <dbReference type="ChEBI" id="CHEBI:61930"/>
        <dbReference type="EC" id="2.3.1.48"/>
    </reaction>
</comment>
<dbReference type="InterPro" id="IPR002717">
    <property type="entry name" value="HAT_MYST-type"/>
</dbReference>
<evidence type="ECO:0000256" key="10">
    <source>
        <dbReference type="ARBA" id="ARBA00023242"/>
    </source>
</evidence>
<organism evidence="14 15">
    <name type="scientific">Babjeviella inositovora NRRL Y-12698</name>
    <dbReference type="NCBI Taxonomy" id="984486"/>
    <lineage>
        <taxon>Eukaryota</taxon>
        <taxon>Fungi</taxon>
        <taxon>Dikarya</taxon>
        <taxon>Ascomycota</taxon>
        <taxon>Saccharomycotina</taxon>
        <taxon>Pichiomycetes</taxon>
        <taxon>Serinales incertae sedis</taxon>
        <taxon>Babjeviella</taxon>
    </lineage>
</organism>
<dbReference type="GO" id="GO:1990467">
    <property type="term" value="C:NuA3a histone acetyltransferase complex"/>
    <property type="evidence" value="ECO:0007669"/>
    <property type="project" value="TreeGrafter"/>
</dbReference>
<name>A0A1E3QNB4_9ASCO</name>
<evidence type="ECO:0000256" key="8">
    <source>
        <dbReference type="ARBA" id="ARBA00022853"/>
    </source>
</evidence>
<dbReference type="Gene3D" id="3.30.60.60">
    <property type="entry name" value="N-acetyl transferase-like"/>
    <property type="match status" value="1"/>
</dbReference>
<dbReference type="GO" id="GO:0003712">
    <property type="term" value="F:transcription coregulator activity"/>
    <property type="evidence" value="ECO:0007669"/>
    <property type="project" value="TreeGrafter"/>
</dbReference>
<accession>A0A1E3QNB4</accession>
<comment type="subcellular location">
    <subcellularLocation>
        <location evidence="1 12">Nucleus</location>
    </subcellularLocation>
</comment>
<keyword evidence="5" id="KW-0479">Metal-binding</keyword>
<dbReference type="InterPro" id="IPR040706">
    <property type="entry name" value="Zf-MYST"/>
</dbReference>
<evidence type="ECO:0000313" key="15">
    <source>
        <dbReference type="Proteomes" id="UP000094336"/>
    </source>
</evidence>
<dbReference type="Pfam" id="PF01853">
    <property type="entry name" value="MOZ_SAS"/>
    <property type="match status" value="1"/>
</dbReference>
<dbReference type="InterPro" id="IPR036388">
    <property type="entry name" value="WH-like_DNA-bd_sf"/>
</dbReference>
<dbReference type="GO" id="GO:0031507">
    <property type="term" value="P:heterochromatin formation"/>
    <property type="evidence" value="ECO:0007669"/>
    <property type="project" value="UniProtKB-ARBA"/>
</dbReference>
<evidence type="ECO:0000256" key="11">
    <source>
        <dbReference type="PIRSR" id="PIRSR602717-51"/>
    </source>
</evidence>
<dbReference type="Gene3D" id="1.10.10.10">
    <property type="entry name" value="Winged helix-like DNA-binding domain superfamily/Winged helix DNA-binding domain"/>
    <property type="match status" value="1"/>
</dbReference>
<dbReference type="SUPFAM" id="SSF55729">
    <property type="entry name" value="Acyl-CoA N-acyltransferases (Nat)"/>
    <property type="match status" value="1"/>
</dbReference>
<keyword evidence="15" id="KW-1185">Reference proteome</keyword>
<dbReference type="FunFam" id="3.30.60.60:FF:000001">
    <property type="entry name" value="Histone acetyltransferase"/>
    <property type="match status" value="1"/>
</dbReference>
<evidence type="ECO:0000256" key="4">
    <source>
        <dbReference type="ARBA" id="ARBA00022679"/>
    </source>
</evidence>
<keyword evidence="9" id="KW-0007">Acetylation</keyword>
<dbReference type="STRING" id="984486.A0A1E3QNB4"/>
<keyword evidence="4" id="KW-0808">Transferase</keyword>
<protein>
    <recommendedName>
        <fullName evidence="3 12">Histone acetyltransferase</fullName>
        <ecNumber evidence="3 12">2.3.1.48</ecNumber>
    </recommendedName>
</protein>
<dbReference type="PANTHER" id="PTHR10615:SF161">
    <property type="entry name" value="HISTONE ACETYLTRANSFERASE KAT7"/>
    <property type="match status" value="1"/>
</dbReference>
<feature type="domain" description="MYST-type HAT" evidence="13">
    <location>
        <begin position="210"/>
        <end position="485"/>
    </location>
</feature>
<dbReference type="GO" id="GO:0008270">
    <property type="term" value="F:zinc ion binding"/>
    <property type="evidence" value="ECO:0007669"/>
    <property type="project" value="UniProtKB-KW"/>
</dbReference>
<dbReference type="GO" id="GO:0004402">
    <property type="term" value="F:histone acetyltransferase activity"/>
    <property type="evidence" value="ECO:0007669"/>
    <property type="project" value="InterPro"/>
</dbReference>
<dbReference type="InterPro" id="IPR050603">
    <property type="entry name" value="MYST_HAT"/>
</dbReference>
<evidence type="ECO:0000259" key="13">
    <source>
        <dbReference type="PROSITE" id="PS51726"/>
    </source>
</evidence>